<evidence type="ECO:0000313" key="4">
    <source>
        <dbReference type="Proteomes" id="UP000006158"/>
    </source>
</evidence>
<gene>
    <name evidence="3" type="ordered locus">MSMEI_6588</name>
</gene>
<accession>I7GGP0</accession>
<dbReference type="Proteomes" id="UP000006158">
    <property type="component" value="Chromosome"/>
</dbReference>
<sequence length="165" mass="18128">MGRTTQNFQLASCSSRRAMPDSNSSVAIAGWGEMTTNTATVLRDLFAAAEQSGFGEAFLDRLSDDVVFTATGTSPVAGKYHGKAEYREKVLSRLHDRLATPVRPHVDQMIIDGEWAAVRFRTENVVGVNGTDAGMQYCWVIRLTGDHITEVIGYYDTEKMVGLFA</sequence>
<reference evidence="3 4" key="2">
    <citation type="journal article" date="2009" name="Genome Res.">
        <title>Ortho-proteogenomics: multiple proteomes investigation through orthology and a new MS-based protocol.</title>
        <authorList>
            <person name="Gallien S."/>
            <person name="Perrodou E."/>
            <person name="Carapito C."/>
            <person name="Deshayes C."/>
            <person name="Reyrat J.M."/>
            <person name="Van Dorsselaer A."/>
            <person name="Poch O."/>
            <person name="Schaeffer C."/>
            <person name="Lecompte O."/>
        </authorList>
    </citation>
    <scope>NUCLEOTIDE SEQUENCE [LARGE SCALE GENOMIC DNA]</scope>
    <source>
        <strain evidence="4">ATCC 700084 / mc(2)155</strain>
    </source>
</reference>
<dbReference type="AlphaFoldDB" id="I7GGP0"/>
<proteinExistence type="predicted"/>
<dbReference type="PATRIC" id="fig|246196.56.peg.6720"/>
<name>I7GGP0_MYCS2</name>
<protein>
    <recommendedName>
        <fullName evidence="2">SnoaL-like domain-containing protein</fullName>
    </recommendedName>
</protein>
<reference evidence="3 4" key="1">
    <citation type="journal article" date="2007" name="Genome Biol.">
        <title>Interrupted coding sequences in Mycobacterium smegmatis: authentic mutations or sequencing errors?</title>
        <authorList>
            <person name="Deshayes C."/>
            <person name="Perrodou E."/>
            <person name="Gallien S."/>
            <person name="Euphrasie D."/>
            <person name="Schaeffer C."/>
            <person name="Van-Dorsselaer A."/>
            <person name="Poch O."/>
            <person name="Lecompte O."/>
            <person name="Reyrat J.M."/>
        </authorList>
    </citation>
    <scope>NUCLEOTIDE SEQUENCE [LARGE SCALE GENOMIC DNA]</scope>
    <source>
        <strain evidence="4">ATCC 700084 / mc(2)155</strain>
    </source>
</reference>
<dbReference type="Gene3D" id="3.10.450.50">
    <property type="match status" value="1"/>
</dbReference>
<evidence type="ECO:0000256" key="1">
    <source>
        <dbReference type="SAM" id="MobiDB-lite"/>
    </source>
</evidence>
<dbReference type="PANTHER" id="PTHR41252:SF1">
    <property type="entry name" value="BLR2505 PROTEIN"/>
    <property type="match status" value="1"/>
</dbReference>
<dbReference type="PANTHER" id="PTHR41252">
    <property type="entry name" value="BLR2505 PROTEIN"/>
    <property type="match status" value="1"/>
</dbReference>
<dbReference type="Pfam" id="PF12680">
    <property type="entry name" value="SnoaL_2"/>
    <property type="match status" value="1"/>
</dbReference>
<evidence type="ECO:0000313" key="3">
    <source>
        <dbReference type="EMBL" id="AFP43014.1"/>
    </source>
</evidence>
<dbReference type="InterPro" id="IPR032710">
    <property type="entry name" value="NTF2-like_dom_sf"/>
</dbReference>
<dbReference type="InterPro" id="IPR037401">
    <property type="entry name" value="SnoaL-like"/>
</dbReference>
<dbReference type="SUPFAM" id="SSF54427">
    <property type="entry name" value="NTF2-like"/>
    <property type="match status" value="1"/>
</dbReference>
<dbReference type="KEGG" id="msg:MSMEI_6588"/>
<feature type="domain" description="SnoaL-like" evidence="2">
    <location>
        <begin position="44"/>
        <end position="151"/>
    </location>
</feature>
<organism evidence="3 4">
    <name type="scientific">Mycolicibacterium smegmatis (strain ATCC 700084 / mc(2)155)</name>
    <name type="common">Mycobacterium smegmatis</name>
    <dbReference type="NCBI Taxonomy" id="246196"/>
    <lineage>
        <taxon>Bacteria</taxon>
        <taxon>Bacillati</taxon>
        <taxon>Actinomycetota</taxon>
        <taxon>Actinomycetes</taxon>
        <taxon>Mycobacteriales</taxon>
        <taxon>Mycobacteriaceae</taxon>
        <taxon>Mycolicibacterium</taxon>
    </lineage>
</organism>
<evidence type="ECO:0000259" key="2">
    <source>
        <dbReference type="Pfam" id="PF12680"/>
    </source>
</evidence>
<dbReference type="EMBL" id="CP001663">
    <property type="protein sequence ID" value="AFP43014.1"/>
    <property type="molecule type" value="Genomic_DNA"/>
</dbReference>
<feature type="region of interest" description="Disordered" evidence="1">
    <location>
        <begin position="1"/>
        <end position="21"/>
    </location>
</feature>